<dbReference type="RefSeq" id="WP_222157812.1">
    <property type="nucleotide sequence ID" value="NZ_CP081864.1"/>
</dbReference>
<dbReference type="PANTHER" id="PTHR40841">
    <property type="entry name" value="SIDEROPHORE TRIACETYLFUSARININE C ESTERASE"/>
    <property type="match status" value="1"/>
</dbReference>
<gene>
    <name evidence="5" type="ORF">K6K13_15585</name>
</gene>
<evidence type="ECO:0000256" key="4">
    <source>
        <dbReference type="SAM" id="SignalP"/>
    </source>
</evidence>
<dbReference type="EMBL" id="CP081864">
    <property type="protein sequence ID" value="QZN94695.1"/>
    <property type="molecule type" value="Genomic_DNA"/>
</dbReference>
<keyword evidence="2 5" id="KW-0378">Hydrolase</keyword>
<dbReference type="InterPro" id="IPR000801">
    <property type="entry name" value="Esterase-like"/>
</dbReference>
<protein>
    <submittedName>
        <fullName evidence="5">Alpha/beta hydrolase</fullName>
    </submittedName>
</protein>
<sequence>MRYLPVVLITLIASSLLPARAQPPVATLSENAKRYFSIEQHDMESPRQLQYRVFIATPRDITAQEKRPVLYVLDANAQFPLAVNSYTPAQGPAPVIVGIGYRIDQGYDIPARTRDYTPPTPTIDPDFGAGGEAEQFYQFIQHSVKPWVETHAPVNPQQQTLAGHSFGGLFVLFTLFNHGESFQRYLAASPSIWWGDGVVIPKRSPLLTAHPTSITISVGEYEEKPPKADPNQPVDPKRAKRQAQRTMVTKARDLAAQLHTENPAASFILFEGKHHGSVIPDAMAKAVEVTIQPQ</sequence>
<evidence type="ECO:0000313" key="6">
    <source>
        <dbReference type="Proteomes" id="UP000825886"/>
    </source>
</evidence>
<name>A0ABX9ALU3_9ENTR</name>
<keyword evidence="4" id="KW-0732">Signal</keyword>
<proteinExistence type="inferred from homology"/>
<organism evidence="5 6">
    <name type="scientific">Symbiopectobacterium purcellii</name>
    <dbReference type="NCBI Taxonomy" id="2871826"/>
    <lineage>
        <taxon>Bacteria</taxon>
        <taxon>Pseudomonadati</taxon>
        <taxon>Pseudomonadota</taxon>
        <taxon>Gammaproteobacteria</taxon>
        <taxon>Enterobacterales</taxon>
        <taxon>Enterobacteriaceae</taxon>
    </lineage>
</organism>
<evidence type="ECO:0000256" key="1">
    <source>
        <dbReference type="ARBA" id="ARBA00005622"/>
    </source>
</evidence>
<dbReference type="InterPro" id="IPR052558">
    <property type="entry name" value="Siderophore_Hydrolase_D"/>
</dbReference>
<accession>A0ABX9ALU3</accession>
<dbReference type="PANTHER" id="PTHR40841:SF2">
    <property type="entry name" value="SIDEROPHORE-DEGRADING ESTERASE (EUROFUNG)"/>
    <property type="match status" value="1"/>
</dbReference>
<evidence type="ECO:0000256" key="2">
    <source>
        <dbReference type="ARBA" id="ARBA00022801"/>
    </source>
</evidence>
<evidence type="ECO:0000256" key="3">
    <source>
        <dbReference type="SAM" id="MobiDB-lite"/>
    </source>
</evidence>
<keyword evidence="6" id="KW-1185">Reference proteome</keyword>
<evidence type="ECO:0000313" key="5">
    <source>
        <dbReference type="EMBL" id="QZN94695.1"/>
    </source>
</evidence>
<comment type="similarity">
    <text evidence="1">Belongs to the esterase D family.</text>
</comment>
<dbReference type="GO" id="GO:0016787">
    <property type="term" value="F:hydrolase activity"/>
    <property type="evidence" value="ECO:0007669"/>
    <property type="project" value="UniProtKB-KW"/>
</dbReference>
<dbReference type="InterPro" id="IPR029058">
    <property type="entry name" value="AB_hydrolase_fold"/>
</dbReference>
<feature type="region of interest" description="Disordered" evidence="3">
    <location>
        <begin position="221"/>
        <end position="244"/>
    </location>
</feature>
<dbReference type="Proteomes" id="UP000825886">
    <property type="component" value="Chromosome"/>
</dbReference>
<dbReference type="SUPFAM" id="SSF53474">
    <property type="entry name" value="alpha/beta-Hydrolases"/>
    <property type="match status" value="1"/>
</dbReference>
<feature type="chain" id="PRO_5045305279" evidence="4">
    <location>
        <begin position="22"/>
        <end position="294"/>
    </location>
</feature>
<feature type="signal peptide" evidence="4">
    <location>
        <begin position="1"/>
        <end position="21"/>
    </location>
</feature>
<dbReference type="Gene3D" id="3.40.50.1820">
    <property type="entry name" value="alpha/beta hydrolase"/>
    <property type="match status" value="1"/>
</dbReference>
<reference evidence="5 6" key="1">
    <citation type="submission" date="2021-08" db="EMBL/GenBank/DDBJ databases">
        <title>Culture and genomic analysis of Symbiopectobacterium purcellii sp. nov. gen. nov., isolated from the leafhopper Empoasca decipiens.</title>
        <authorList>
            <person name="Nadal-Jimenez P."/>
            <person name="Siozios S."/>
            <person name="Halliday N."/>
            <person name="Camara M."/>
            <person name="Hurst G.D.D."/>
        </authorList>
    </citation>
    <scope>NUCLEOTIDE SEQUENCE [LARGE SCALE GENOMIC DNA]</scope>
    <source>
        <strain evidence="5 6">SyEd1</strain>
    </source>
</reference>
<dbReference type="Pfam" id="PF00756">
    <property type="entry name" value="Esterase"/>
    <property type="match status" value="1"/>
</dbReference>